<keyword evidence="2" id="KW-1185">Reference proteome</keyword>
<evidence type="ECO:0000313" key="1">
    <source>
        <dbReference type="EMBL" id="MBC3478938.1"/>
    </source>
</evidence>
<dbReference type="Gene3D" id="2.180.10.10">
    <property type="entry name" value="RHS repeat-associated core"/>
    <property type="match status" value="1"/>
</dbReference>
<dbReference type="PANTHER" id="PTHR32305:SF15">
    <property type="entry name" value="PROTEIN RHSA-RELATED"/>
    <property type="match status" value="1"/>
</dbReference>
<gene>
    <name evidence="1" type="ORF">HU747_25510</name>
</gene>
<protein>
    <submittedName>
        <fullName evidence="1">RHS repeat-associated core domain-containing protein</fullName>
    </submittedName>
</protein>
<proteinExistence type="predicted"/>
<name>A0ABR6VEH3_9PSED</name>
<dbReference type="InterPro" id="IPR050708">
    <property type="entry name" value="T6SS_VgrG/RHS"/>
</dbReference>
<organism evidence="1 2">
    <name type="scientific">Pseudomonas taiwanensis</name>
    <dbReference type="NCBI Taxonomy" id="470150"/>
    <lineage>
        <taxon>Bacteria</taxon>
        <taxon>Pseudomonadati</taxon>
        <taxon>Pseudomonadota</taxon>
        <taxon>Gammaproteobacteria</taxon>
        <taxon>Pseudomonadales</taxon>
        <taxon>Pseudomonadaceae</taxon>
        <taxon>Pseudomonas</taxon>
    </lineage>
</organism>
<dbReference type="Proteomes" id="UP000628086">
    <property type="component" value="Unassembled WGS sequence"/>
</dbReference>
<dbReference type="PANTHER" id="PTHR32305">
    <property type="match status" value="1"/>
</dbReference>
<reference evidence="1 2" key="1">
    <citation type="journal article" date="2020" name="Microorganisms">
        <title>Reliable Identification of Environmental Pseudomonas Isolates Using the rpoD Gene.</title>
        <authorList>
            <consortium name="The Broad Institute Genome Sequencing Platform"/>
            <person name="Girard L."/>
            <person name="Lood C."/>
            <person name="Rokni-Zadeh H."/>
            <person name="van Noort V."/>
            <person name="Lavigne R."/>
            <person name="De Mot R."/>
        </authorList>
    </citation>
    <scope>NUCLEOTIDE SEQUENCE [LARGE SCALE GENOMIC DNA]</scope>
    <source>
        <strain evidence="1 2">RW7P2</strain>
    </source>
</reference>
<dbReference type="NCBIfam" id="TIGR03696">
    <property type="entry name" value="Rhs_assc_core"/>
    <property type="match status" value="1"/>
</dbReference>
<sequence>QYHDHETGLHYNRYRYYDPRVGRFVSQDPISYGGGLNLYAYTPNPIYWYDSLGLTPTVLDAPGYAVYGLYNPGKEKPFYVGHTAQDPAAREQQHKQTQRLGQGELRVIESDLTYTQAKGKEQFYVESYGTKTGFPGNVIEPINKSRTDERGLSHLAEYKNAKKNTALCEL</sequence>
<feature type="non-terminal residue" evidence="1">
    <location>
        <position position="1"/>
    </location>
</feature>
<accession>A0ABR6VEH3</accession>
<dbReference type="RefSeq" id="WP_186599215.1">
    <property type="nucleotide sequence ID" value="NZ_JABWRS010000050.1"/>
</dbReference>
<dbReference type="EMBL" id="JABWRS010000050">
    <property type="protein sequence ID" value="MBC3478938.1"/>
    <property type="molecule type" value="Genomic_DNA"/>
</dbReference>
<comment type="caution">
    <text evidence="1">The sequence shown here is derived from an EMBL/GenBank/DDBJ whole genome shotgun (WGS) entry which is preliminary data.</text>
</comment>
<dbReference type="InterPro" id="IPR022385">
    <property type="entry name" value="Rhs_assc_core"/>
</dbReference>
<evidence type="ECO:0000313" key="2">
    <source>
        <dbReference type="Proteomes" id="UP000628086"/>
    </source>
</evidence>